<organism evidence="1">
    <name type="scientific">Schaalia odontolytica</name>
    <dbReference type="NCBI Taxonomy" id="1660"/>
    <lineage>
        <taxon>Bacteria</taxon>
        <taxon>Bacillati</taxon>
        <taxon>Actinomycetota</taxon>
        <taxon>Actinomycetes</taxon>
        <taxon>Actinomycetales</taxon>
        <taxon>Actinomycetaceae</taxon>
        <taxon>Schaalia</taxon>
    </lineage>
</organism>
<reference evidence="1" key="1">
    <citation type="submission" date="2019-11" db="EMBL/GenBank/DDBJ databases">
        <authorList>
            <person name="Feng L."/>
        </authorList>
    </citation>
    <scope>NUCLEOTIDE SEQUENCE</scope>
    <source>
        <strain evidence="1">AodontolyticusLFYP35</strain>
    </source>
</reference>
<evidence type="ECO:0000313" key="1">
    <source>
        <dbReference type="EMBL" id="VYS97332.1"/>
    </source>
</evidence>
<accession>A0A6N2SWE0</accession>
<dbReference type="AlphaFoldDB" id="A0A6N2SWE0"/>
<name>A0A6N2SWE0_9ACTO</name>
<dbReference type="EMBL" id="CACRSM010000002">
    <property type="protein sequence ID" value="VYS97332.1"/>
    <property type="molecule type" value="Genomic_DNA"/>
</dbReference>
<protein>
    <recommendedName>
        <fullName evidence="2">Lipoprotein</fullName>
    </recommendedName>
</protein>
<sequence length="154" mass="16837">MVKRYPTALFLSSTLTIPLLLGGCTQHYEVKEPMSQPCRTAAVHSNAVFHPVRGSIDPSFVFSGAWIENGRMKTTLDGGWAYDPPLPGYNGDLIEGEPVTIPGTGTFELIGITLSRWGNSPETITFCFTPDPNLLDNAKKRLPPGRTLPPQDDH</sequence>
<proteinExistence type="predicted"/>
<gene>
    <name evidence="1" type="ORF">AOLFYP35_01051</name>
</gene>
<dbReference type="PROSITE" id="PS51257">
    <property type="entry name" value="PROKAR_LIPOPROTEIN"/>
    <property type="match status" value="1"/>
</dbReference>
<evidence type="ECO:0008006" key="2">
    <source>
        <dbReference type="Google" id="ProtNLM"/>
    </source>
</evidence>